<evidence type="ECO:0000313" key="7">
    <source>
        <dbReference type="EMBL" id="CAA6673994.1"/>
    </source>
</evidence>
<dbReference type="InterPro" id="IPR007109">
    <property type="entry name" value="Brix"/>
</dbReference>
<protein>
    <recommendedName>
        <fullName evidence="4">Ribosome production factor 2 homolog</fullName>
    </recommendedName>
    <alternativeName>
        <fullName evidence="4">Ribosome biogenesis protein RPF2 homolog</fullName>
    </alternativeName>
</protein>
<feature type="region of interest" description="Disordered" evidence="5">
    <location>
        <begin position="1"/>
        <end position="21"/>
    </location>
</feature>
<evidence type="ECO:0000256" key="4">
    <source>
        <dbReference type="RuleBase" id="RU367086"/>
    </source>
</evidence>
<comment type="caution">
    <text evidence="7">The sequence shown here is derived from an EMBL/GenBank/DDBJ whole genome shotgun (WGS) entry which is preliminary data.</text>
</comment>
<evidence type="ECO:0000256" key="2">
    <source>
        <dbReference type="ARBA" id="ARBA00010782"/>
    </source>
</evidence>
<feature type="domain" description="Brix" evidence="6">
    <location>
        <begin position="23"/>
        <end position="200"/>
    </location>
</feature>
<keyword evidence="3 4" id="KW-0539">Nucleus</keyword>
<organism evidence="7 8">
    <name type="scientific">Spirodela intermedia</name>
    <name type="common">Intermediate duckweed</name>
    <dbReference type="NCBI Taxonomy" id="51605"/>
    <lineage>
        <taxon>Eukaryota</taxon>
        <taxon>Viridiplantae</taxon>
        <taxon>Streptophyta</taxon>
        <taxon>Embryophyta</taxon>
        <taxon>Tracheophyta</taxon>
        <taxon>Spermatophyta</taxon>
        <taxon>Magnoliopsida</taxon>
        <taxon>Liliopsida</taxon>
        <taxon>Araceae</taxon>
        <taxon>Lemnoideae</taxon>
        <taxon>Spirodela</taxon>
    </lineage>
</organism>
<reference evidence="8" key="1">
    <citation type="journal article" date="2020" name="Sci. Rep.">
        <title>Chromosome-scale genome assembly for the duckweed Spirodela intermedia, integrating cytogenetic maps, PacBio and Oxford Nanopore libraries.</title>
        <authorList>
            <person name="Hoang P.T.N."/>
            <person name="Fiebig A."/>
            <person name="Novak P."/>
            <person name="Macas J."/>
            <person name="Cao H.X."/>
            <person name="Stepanenko A."/>
            <person name="Chen G."/>
            <person name="Borisjuk N."/>
            <person name="Scholz U."/>
            <person name="Schubert I."/>
        </authorList>
    </citation>
    <scope>NUCLEOTIDE SEQUENCE [LARGE SCALE GENOMIC DNA]</scope>
</reference>
<comment type="similarity">
    <text evidence="2 4">Belongs to the RPF2 family.</text>
</comment>
<evidence type="ECO:0000256" key="1">
    <source>
        <dbReference type="ARBA" id="ARBA00004604"/>
    </source>
</evidence>
<evidence type="ECO:0000259" key="6">
    <source>
        <dbReference type="Pfam" id="PF04427"/>
    </source>
</evidence>
<dbReference type="Proteomes" id="UP001189122">
    <property type="component" value="Unassembled WGS sequence"/>
</dbReference>
<keyword evidence="8" id="KW-1185">Reference proteome</keyword>
<dbReference type="Pfam" id="PF04427">
    <property type="entry name" value="Brix"/>
    <property type="match status" value="1"/>
</dbReference>
<name>A0ABN7E7Z3_SPIIN</name>
<sequence length="342" mass="38119">MPSNRGPKIGRESKEVSNSSGARSSAVLNAVLTQIYHLKRDNAMRFTKKNDRVMPFESAGEASLEFLSQIDCSLFVSWEECLIITFYDLVEVGVENFKTMKSFSYDEKIAPRMGSKPFFALIGEGFESSGELKHLKEVLLDLSGERVFQRPLIDFMHLIVQVVDNLNLAGVGRALCVPISLQTPIELVEVGPSMDLVVRRHRLPNASLQKEAMKGAHIVHGKLGKIYVPDQKVGNLALFNDVKELKRERREAKARGGASPDHPQRGRWPPLDLDMATMIGKMKKGASEVVGIEIISQLCSSRVILASRTEFSRFPFYGSYDRLIKSEGDFICYPNGCGSFMG</sequence>
<comment type="subcellular location">
    <subcellularLocation>
        <location evidence="1 4">Nucleus</location>
        <location evidence="1 4">Nucleolus</location>
    </subcellularLocation>
</comment>
<evidence type="ECO:0000256" key="5">
    <source>
        <dbReference type="SAM" id="MobiDB-lite"/>
    </source>
</evidence>
<feature type="region of interest" description="Disordered" evidence="5">
    <location>
        <begin position="249"/>
        <end position="270"/>
    </location>
</feature>
<evidence type="ECO:0000256" key="3">
    <source>
        <dbReference type="ARBA" id="ARBA00023242"/>
    </source>
</evidence>
<dbReference type="PANTHER" id="PTHR12728">
    <property type="entry name" value="BRIX DOMAIN CONTAINING PROTEIN"/>
    <property type="match status" value="1"/>
</dbReference>
<dbReference type="EMBL" id="CACRZD030000063">
    <property type="protein sequence ID" value="CAA6673994.1"/>
    <property type="molecule type" value="Genomic_DNA"/>
</dbReference>
<gene>
    <name evidence="7" type="ORF">SI7747_UN020352</name>
</gene>
<evidence type="ECO:0000313" key="8">
    <source>
        <dbReference type="Proteomes" id="UP001189122"/>
    </source>
</evidence>
<dbReference type="PANTHER" id="PTHR12728:SF0">
    <property type="entry name" value="RIBOSOME PRODUCTION FACTOR 2 HOMOLOG"/>
    <property type="match status" value="1"/>
</dbReference>
<accession>A0ABN7E7Z3</accession>
<dbReference type="InterPro" id="IPR039770">
    <property type="entry name" value="Rpf2"/>
</dbReference>
<proteinExistence type="inferred from homology"/>